<gene>
    <name evidence="1" type="ORF">CE91St55_05460</name>
    <name evidence="2" type="ORF">DXD79_32040</name>
</gene>
<name>A0A374NYM5_9FIRM</name>
<dbReference type="Proteomes" id="UP001055091">
    <property type="component" value="Unassembled WGS sequence"/>
</dbReference>
<dbReference type="EMBL" id="QSON01000031">
    <property type="protein sequence ID" value="RGI95437.1"/>
    <property type="molecule type" value="Genomic_DNA"/>
</dbReference>
<evidence type="ECO:0000313" key="1">
    <source>
        <dbReference type="EMBL" id="GKG98564.1"/>
    </source>
</evidence>
<dbReference type="Proteomes" id="UP000263014">
    <property type="component" value="Unassembled WGS sequence"/>
</dbReference>
<evidence type="ECO:0000313" key="3">
    <source>
        <dbReference type="Proteomes" id="UP000263014"/>
    </source>
</evidence>
<dbReference type="RefSeq" id="WP_117624329.1">
    <property type="nucleotide sequence ID" value="NZ_BQNJ01000001.1"/>
</dbReference>
<proteinExistence type="predicted"/>
<accession>A0A374NYM5</accession>
<comment type="caution">
    <text evidence="2">The sequence shown here is derived from an EMBL/GenBank/DDBJ whole genome shotgun (WGS) entry which is preliminary data.</text>
</comment>
<reference evidence="2 3" key="1">
    <citation type="submission" date="2018-08" db="EMBL/GenBank/DDBJ databases">
        <title>A genome reference for cultivated species of the human gut microbiota.</title>
        <authorList>
            <person name="Zou Y."/>
            <person name="Xue W."/>
            <person name="Luo G."/>
        </authorList>
    </citation>
    <scope>NUCLEOTIDE SEQUENCE [LARGE SCALE GENOMIC DNA]</scope>
    <source>
        <strain evidence="2 3">TM09-12</strain>
    </source>
</reference>
<organism evidence="2 3">
    <name type="scientific">Hungatella hathewayi</name>
    <dbReference type="NCBI Taxonomy" id="154046"/>
    <lineage>
        <taxon>Bacteria</taxon>
        <taxon>Bacillati</taxon>
        <taxon>Bacillota</taxon>
        <taxon>Clostridia</taxon>
        <taxon>Lachnospirales</taxon>
        <taxon>Lachnospiraceae</taxon>
        <taxon>Hungatella</taxon>
    </lineage>
</organism>
<protein>
    <submittedName>
        <fullName evidence="2">Uncharacterized protein</fullName>
    </submittedName>
</protein>
<dbReference type="EMBL" id="BQNJ01000001">
    <property type="protein sequence ID" value="GKG98564.1"/>
    <property type="molecule type" value="Genomic_DNA"/>
</dbReference>
<dbReference type="AlphaFoldDB" id="A0A374NYM5"/>
<reference evidence="1" key="2">
    <citation type="submission" date="2022-01" db="EMBL/GenBank/DDBJ databases">
        <title>Novel bile acid biosynthetic pathways are enriched in the microbiome of centenarians.</title>
        <authorList>
            <person name="Sato Y."/>
            <person name="Atarashi K."/>
            <person name="Plichta R.D."/>
            <person name="Arai Y."/>
            <person name="Sasajima S."/>
            <person name="Kearney M.S."/>
            <person name="Suda W."/>
            <person name="Takeshita K."/>
            <person name="Sasaki T."/>
            <person name="Okamoto S."/>
            <person name="Skelly N.A."/>
            <person name="Okamura Y."/>
            <person name="Vlamakis H."/>
            <person name="Li Y."/>
            <person name="Tanoue T."/>
            <person name="Takei H."/>
            <person name="Nittono H."/>
            <person name="Narushima S."/>
            <person name="Irie J."/>
            <person name="Itoh H."/>
            <person name="Moriya K."/>
            <person name="Sugiura Y."/>
            <person name="Suematsu M."/>
            <person name="Moritoki N."/>
            <person name="Shibata S."/>
            <person name="Littman R.D."/>
            <person name="Fischbach A.M."/>
            <person name="Uwamino Y."/>
            <person name="Inoue T."/>
            <person name="Honda A."/>
            <person name="Hattori M."/>
            <person name="Murai T."/>
            <person name="Xavier J.R."/>
            <person name="Hirose N."/>
            <person name="Honda K."/>
        </authorList>
    </citation>
    <scope>NUCLEOTIDE SEQUENCE</scope>
    <source>
        <strain evidence="1">CE91-St55</strain>
    </source>
</reference>
<sequence length="88" mass="10348">MTLELPNMIYMNTNLDKLLKKISQLESGEQVSLSFKNIEFILPESTILLLSISKQIYDRTHTVVTWLDVKNDMRMYLERIQINKLACK</sequence>
<evidence type="ECO:0000313" key="2">
    <source>
        <dbReference type="EMBL" id="RGI95437.1"/>
    </source>
</evidence>